<feature type="domain" description="Carbohydrate kinase PfkB" evidence="10">
    <location>
        <begin position="6"/>
        <end position="278"/>
    </location>
</feature>
<comment type="subunit">
    <text evidence="9">Homodimer.</text>
</comment>
<evidence type="ECO:0000313" key="11">
    <source>
        <dbReference type="EMBL" id="MCL6282569.1"/>
    </source>
</evidence>
<dbReference type="SUPFAM" id="SSF53613">
    <property type="entry name" value="Ribokinase-like"/>
    <property type="match status" value="1"/>
</dbReference>
<evidence type="ECO:0000256" key="9">
    <source>
        <dbReference type="HAMAP-Rule" id="MF_01987"/>
    </source>
</evidence>
<keyword evidence="1 9" id="KW-0808">Transferase</keyword>
<evidence type="ECO:0000256" key="4">
    <source>
        <dbReference type="ARBA" id="ARBA00022777"/>
    </source>
</evidence>
<keyword evidence="5 9" id="KW-0067">ATP-binding</keyword>
<evidence type="ECO:0000256" key="8">
    <source>
        <dbReference type="ARBA" id="ARBA00023277"/>
    </source>
</evidence>
<keyword evidence="2 9" id="KW-0479">Metal-binding</keyword>
<feature type="binding site" evidence="9">
    <location>
        <position position="276"/>
    </location>
    <ligand>
        <name>K(+)</name>
        <dbReference type="ChEBI" id="CHEBI:29103"/>
    </ligand>
</feature>
<sequence>MTIYNLGSINIDHLYLVDHLPTPGETLSARDYIVNMGGKGLNMTVAALRAGGDIRHVGAVGQGDAQVRAMLDDLGVKGELIAEVEASTGHAIVYVDAASENSIVIHGGANHSFTEEMVRAALAGVLPGDWLLLQNETNANDLGLKIAREKGMKVALVAAPFDGDTLPDLIRQVDLVSMNETETAQFEAAIGGSYRDLTAPDFLITYGSKGAVHWSQGQEISVPAFRIDPVDTTGAGDTFFGMFLARYAAGEPVAQAMRFASAGAALKVQKTGAAASIPFHGEVTAFLRSMAD</sequence>
<comment type="subcellular location">
    <subcellularLocation>
        <location evidence="9">Cytoplasm</location>
    </subcellularLocation>
</comment>
<feature type="binding site" evidence="9">
    <location>
        <begin position="236"/>
        <end position="237"/>
    </location>
    <ligand>
        <name>ATP</name>
        <dbReference type="ChEBI" id="CHEBI:30616"/>
    </ligand>
</feature>
<evidence type="ECO:0000256" key="7">
    <source>
        <dbReference type="ARBA" id="ARBA00022958"/>
    </source>
</evidence>
<feature type="binding site" evidence="9">
    <location>
        <position position="267"/>
    </location>
    <ligand>
        <name>K(+)</name>
        <dbReference type="ChEBI" id="CHEBI:29103"/>
    </ligand>
</feature>
<comment type="cofactor">
    <cofactor evidence="9">
        <name>Mg(2+)</name>
        <dbReference type="ChEBI" id="CHEBI:18420"/>
    </cofactor>
    <text evidence="9">Requires a divalent cation, most likely magnesium in vivo, as an electrophilic catalyst to aid phosphoryl group transfer. It is the chelate of the metal and the nucleotide that is the actual substrate.</text>
</comment>
<comment type="similarity">
    <text evidence="9">Belongs to the carbohydrate kinase PfkB family. Ribokinase subfamily.</text>
</comment>
<dbReference type="PRINTS" id="PR00990">
    <property type="entry name" value="RIBOKINASE"/>
</dbReference>
<feature type="binding site" evidence="9">
    <location>
        <position position="231"/>
    </location>
    <ligand>
        <name>K(+)</name>
        <dbReference type="ChEBI" id="CHEBI:29103"/>
    </ligand>
</feature>
<keyword evidence="8 9" id="KW-0119">Carbohydrate metabolism</keyword>
<keyword evidence="12" id="KW-1185">Reference proteome</keyword>
<dbReference type="PANTHER" id="PTHR10584">
    <property type="entry name" value="SUGAR KINASE"/>
    <property type="match status" value="1"/>
</dbReference>
<dbReference type="PANTHER" id="PTHR10584:SF166">
    <property type="entry name" value="RIBOKINASE"/>
    <property type="match status" value="1"/>
</dbReference>
<dbReference type="InterPro" id="IPR011877">
    <property type="entry name" value="Ribokinase"/>
</dbReference>
<feature type="binding site" evidence="9">
    <location>
        <position position="233"/>
    </location>
    <ligand>
        <name>K(+)</name>
        <dbReference type="ChEBI" id="CHEBI:29103"/>
    </ligand>
</feature>
<feature type="binding site" evidence="9">
    <location>
        <position position="272"/>
    </location>
    <ligand>
        <name>K(+)</name>
        <dbReference type="ChEBI" id="CHEBI:29103"/>
    </ligand>
</feature>
<dbReference type="InterPro" id="IPR002139">
    <property type="entry name" value="Ribo/fructo_kinase"/>
</dbReference>
<feature type="binding site" evidence="9">
    <location>
        <position position="179"/>
    </location>
    <ligand>
        <name>ATP</name>
        <dbReference type="ChEBI" id="CHEBI:30616"/>
    </ligand>
</feature>
<feature type="binding site" evidence="9">
    <location>
        <begin position="38"/>
        <end position="42"/>
    </location>
    <ligand>
        <name>substrate</name>
    </ligand>
</feature>
<keyword evidence="4 9" id="KW-0418">Kinase</keyword>
<evidence type="ECO:0000256" key="6">
    <source>
        <dbReference type="ARBA" id="ARBA00022842"/>
    </source>
</evidence>
<feature type="active site" description="Proton acceptor" evidence="9">
    <location>
        <position position="237"/>
    </location>
</feature>
<dbReference type="Gene3D" id="3.40.1190.20">
    <property type="match status" value="1"/>
</dbReference>
<dbReference type="EMBL" id="JAMFMB010000003">
    <property type="protein sequence ID" value="MCL6282569.1"/>
    <property type="molecule type" value="Genomic_DNA"/>
</dbReference>
<comment type="function">
    <text evidence="9">Catalyzes the phosphorylation of ribose at O-5 in a reaction requiring ATP and magnesium. The resulting D-ribose-5-phosphate can then be used either for sythesis of nucleotides, histidine, and tryptophan, or as a component of the pentose phosphate pathway.</text>
</comment>
<comment type="activity regulation">
    <text evidence="9">Activated by a monovalent cation that binds near, but not in, the active site. The most likely occupant of the site in vivo is potassium. Ion binding induces a conformational change that may alter substrate affinity.</text>
</comment>
<dbReference type="CDD" id="cd01174">
    <property type="entry name" value="ribokinase"/>
    <property type="match status" value="1"/>
</dbReference>
<evidence type="ECO:0000256" key="1">
    <source>
        <dbReference type="ARBA" id="ARBA00022679"/>
    </source>
</evidence>
<comment type="pathway">
    <text evidence="9">Carbohydrate metabolism; D-ribose degradation; D-ribose 5-phosphate from beta-D-ribopyranose: step 2/2.</text>
</comment>
<evidence type="ECO:0000256" key="2">
    <source>
        <dbReference type="ARBA" id="ARBA00022723"/>
    </source>
</evidence>
<dbReference type="Pfam" id="PF00294">
    <property type="entry name" value="PfkB"/>
    <property type="match status" value="1"/>
</dbReference>
<organism evidence="11 12">
    <name type="scientific">Ruegeria spongiae</name>
    <dbReference type="NCBI Taxonomy" id="2942209"/>
    <lineage>
        <taxon>Bacteria</taxon>
        <taxon>Pseudomonadati</taxon>
        <taxon>Pseudomonadota</taxon>
        <taxon>Alphaproteobacteria</taxon>
        <taxon>Rhodobacterales</taxon>
        <taxon>Roseobacteraceae</taxon>
        <taxon>Ruegeria</taxon>
    </lineage>
</organism>
<feature type="binding site" evidence="9">
    <location>
        <position position="136"/>
    </location>
    <ligand>
        <name>substrate</name>
    </ligand>
</feature>
<protein>
    <recommendedName>
        <fullName evidence="9">Ribokinase</fullName>
        <shortName evidence="9">RK</shortName>
        <ecNumber evidence="9">2.7.1.15</ecNumber>
    </recommendedName>
</protein>
<keyword evidence="6 9" id="KW-0460">Magnesium</keyword>
<comment type="caution">
    <text evidence="11">The sequence shown here is derived from an EMBL/GenBank/DDBJ whole genome shotgun (WGS) entry which is preliminary data.</text>
</comment>
<keyword evidence="9" id="KW-0963">Cytoplasm</keyword>
<dbReference type="HAMAP" id="MF_01987">
    <property type="entry name" value="Ribokinase"/>
    <property type="match status" value="1"/>
</dbReference>
<dbReference type="InterPro" id="IPR029056">
    <property type="entry name" value="Ribokinase-like"/>
</dbReference>
<evidence type="ECO:0000259" key="10">
    <source>
        <dbReference type="Pfam" id="PF00294"/>
    </source>
</evidence>
<dbReference type="RefSeq" id="WP_249706811.1">
    <property type="nucleotide sequence ID" value="NZ_JAMFMB010000003.1"/>
</dbReference>
<dbReference type="EC" id="2.7.1.15" evidence="9"/>
<gene>
    <name evidence="9" type="primary">rbsK</name>
    <name evidence="11" type="ORF">M3P21_03420</name>
</gene>
<feature type="binding site" evidence="9">
    <location>
        <position position="237"/>
    </location>
    <ligand>
        <name>substrate</name>
    </ligand>
</feature>
<feature type="binding site" evidence="9">
    <location>
        <begin position="10"/>
        <end position="12"/>
    </location>
    <ligand>
        <name>substrate</name>
    </ligand>
</feature>
<evidence type="ECO:0000256" key="5">
    <source>
        <dbReference type="ARBA" id="ARBA00022840"/>
    </source>
</evidence>
<reference evidence="11" key="1">
    <citation type="submission" date="2022-05" db="EMBL/GenBank/DDBJ databases">
        <authorList>
            <person name="Park J.-S."/>
        </authorList>
    </citation>
    <scope>NUCLEOTIDE SEQUENCE</scope>
    <source>
        <strain evidence="11">2012CJ41-6</strain>
    </source>
</reference>
<keyword evidence="7 9" id="KW-0630">Potassium</keyword>
<name>A0ABT0PY89_9RHOB</name>
<comment type="catalytic activity">
    <reaction evidence="9">
        <text>D-ribose + ATP = D-ribose 5-phosphate + ADP + H(+)</text>
        <dbReference type="Rhea" id="RHEA:13697"/>
        <dbReference type="ChEBI" id="CHEBI:15378"/>
        <dbReference type="ChEBI" id="CHEBI:30616"/>
        <dbReference type="ChEBI" id="CHEBI:47013"/>
        <dbReference type="ChEBI" id="CHEBI:78346"/>
        <dbReference type="ChEBI" id="CHEBI:456216"/>
        <dbReference type="EC" id="2.7.1.15"/>
    </reaction>
</comment>
<dbReference type="Proteomes" id="UP001203880">
    <property type="component" value="Unassembled WGS sequence"/>
</dbReference>
<accession>A0ABT0PY89</accession>
<proteinExistence type="inferred from homology"/>
<feature type="binding site" evidence="9">
    <location>
        <begin position="205"/>
        <end position="210"/>
    </location>
    <ligand>
        <name>ATP</name>
        <dbReference type="ChEBI" id="CHEBI:30616"/>
    </ligand>
</feature>
<evidence type="ECO:0000256" key="3">
    <source>
        <dbReference type="ARBA" id="ARBA00022741"/>
    </source>
</evidence>
<evidence type="ECO:0000313" key="12">
    <source>
        <dbReference type="Proteomes" id="UP001203880"/>
    </source>
</evidence>
<dbReference type="InterPro" id="IPR011611">
    <property type="entry name" value="PfkB_dom"/>
</dbReference>
<comment type="caution">
    <text evidence="9">Lacks conserved residue(s) required for the propagation of feature annotation.</text>
</comment>
<keyword evidence="3 9" id="KW-0547">Nucleotide-binding</keyword>
<feature type="binding site" evidence="9">
    <location>
        <position position="270"/>
    </location>
    <ligand>
        <name>K(+)</name>
        <dbReference type="ChEBI" id="CHEBI:29103"/>
    </ligand>
</feature>